<feature type="transmembrane region" description="Helical" evidence="13">
    <location>
        <begin position="134"/>
        <end position="152"/>
    </location>
</feature>
<feature type="transmembrane region" description="Helical" evidence="13">
    <location>
        <begin position="239"/>
        <end position="259"/>
    </location>
</feature>
<dbReference type="GeneID" id="79317179"/>
<comment type="similarity">
    <text evidence="2 12">Belongs to the sodium:solute symporter (SSF) (TC 2.A.21) family.</text>
</comment>
<accession>A0ABD6ADX9</accession>
<feature type="transmembrane region" description="Helical" evidence="13">
    <location>
        <begin position="373"/>
        <end position="391"/>
    </location>
</feature>
<dbReference type="PANTHER" id="PTHR48086:SF3">
    <property type="entry name" value="SODIUM_PROLINE SYMPORTER"/>
    <property type="match status" value="1"/>
</dbReference>
<evidence type="ECO:0000313" key="15">
    <source>
        <dbReference type="Proteomes" id="UP001596547"/>
    </source>
</evidence>
<keyword evidence="11" id="KW-0739">Sodium transport</keyword>
<dbReference type="PROSITE" id="PS50283">
    <property type="entry name" value="NA_SOLUT_SYMP_3"/>
    <property type="match status" value="1"/>
</dbReference>
<keyword evidence="8" id="KW-0915">Sodium</keyword>
<evidence type="ECO:0000256" key="2">
    <source>
        <dbReference type="ARBA" id="ARBA00006434"/>
    </source>
</evidence>
<dbReference type="CDD" id="cd10322">
    <property type="entry name" value="SLC5sbd"/>
    <property type="match status" value="1"/>
</dbReference>
<feature type="transmembrane region" description="Helical" evidence="13">
    <location>
        <begin position="201"/>
        <end position="219"/>
    </location>
</feature>
<feature type="transmembrane region" description="Helical" evidence="13">
    <location>
        <begin position="52"/>
        <end position="77"/>
    </location>
</feature>
<dbReference type="InterPro" id="IPR038377">
    <property type="entry name" value="Na/Glc_symporter_sf"/>
</dbReference>
<dbReference type="PANTHER" id="PTHR48086">
    <property type="entry name" value="SODIUM/PROLINE SYMPORTER-RELATED"/>
    <property type="match status" value="1"/>
</dbReference>
<feature type="transmembrane region" description="Helical" evidence="13">
    <location>
        <begin position="330"/>
        <end position="352"/>
    </location>
</feature>
<comment type="subcellular location">
    <subcellularLocation>
        <location evidence="1">Cell membrane</location>
        <topology evidence="1">Multi-pass membrane protein</topology>
    </subcellularLocation>
</comment>
<keyword evidence="15" id="KW-1185">Reference proteome</keyword>
<evidence type="ECO:0000256" key="6">
    <source>
        <dbReference type="ARBA" id="ARBA00022847"/>
    </source>
</evidence>
<comment type="caution">
    <text evidence="14">The sequence shown here is derived from an EMBL/GenBank/DDBJ whole genome shotgun (WGS) entry which is preliminary data.</text>
</comment>
<dbReference type="InterPro" id="IPR001734">
    <property type="entry name" value="Na/solute_symporter"/>
</dbReference>
<evidence type="ECO:0000256" key="4">
    <source>
        <dbReference type="ARBA" id="ARBA00022475"/>
    </source>
</evidence>
<protein>
    <submittedName>
        <fullName evidence="14">Sodium:solute symporter</fullName>
    </submittedName>
</protein>
<keyword evidence="5 13" id="KW-0812">Transmembrane</keyword>
<organism evidence="14 15">
    <name type="scientific">Halomarina halobia</name>
    <dbReference type="NCBI Taxonomy" id="3033386"/>
    <lineage>
        <taxon>Archaea</taxon>
        <taxon>Methanobacteriati</taxon>
        <taxon>Methanobacteriota</taxon>
        <taxon>Stenosarchaea group</taxon>
        <taxon>Halobacteria</taxon>
        <taxon>Halobacteriales</taxon>
        <taxon>Natronomonadaceae</taxon>
        <taxon>Halomarina</taxon>
    </lineage>
</organism>
<dbReference type="GO" id="GO:0015293">
    <property type="term" value="F:symporter activity"/>
    <property type="evidence" value="ECO:0007669"/>
    <property type="project" value="UniProtKB-KW"/>
</dbReference>
<evidence type="ECO:0000256" key="12">
    <source>
        <dbReference type="RuleBase" id="RU362091"/>
    </source>
</evidence>
<dbReference type="AlphaFoldDB" id="A0ABD6ADX9"/>
<dbReference type="GO" id="GO:0006814">
    <property type="term" value="P:sodium ion transport"/>
    <property type="evidence" value="ECO:0007669"/>
    <property type="project" value="UniProtKB-KW"/>
</dbReference>
<dbReference type="Pfam" id="PF00474">
    <property type="entry name" value="SSF"/>
    <property type="match status" value="1"/>
</dbReference>
<dbReference type="RefSeq" id="WP_276306529.1">
    <property type="nucleotide sequence ID" value="NZ_CP119993.1"/>
</dbReference>
<gene>
    <name evidence="14" type="ORF">ACFQPE_17805</name>
</gene>
<feature type="transmembrane region" description="Helical" evidence="13">
    <location>
        <begin position="20"/>
        <end position="40"/>
    </location>
</feature>
<dbReference type="InterPro" id="IPR050277">
    <property type="entry name" value="Sodium:Solute_Symporter"/>
</dbReference>
<keyword evidence="3" id="KW-0813">Transport</keyword>
<evidence type="ECO:0000256" key="7">
    <source>
        <dbReference type="ARBA" id="ARBA00022989"/>
    </source>
</evidence>
<name>A0ABD6ADX9_9EURY</name>
<evidence type="ECO:0000256" key="8">
    <source>
        <dbReference type="ARBA" id="ARBA00023053"/>
    </source>
</evidence>
<feature type="transmembrane region" description="Helical" evidence="13">
    <location>
        <begin position="83"/>
        <end position="113"/>
    </location>
</feature>
<evidence type="ECO:0000256" key="3">
    <source>
        <dbReference type="ARBA" id="ARBA00022448"/>
    </source>
</evidence>
<keyword evidence="7 13" id="KW-1133">Transmembrane helix</keyword>
<dbReference type="Gene3D" id="1.20.1730.10">
    <property type="entry name" value="Sodium/glucose cotransporter"/>
    <property type="match status" value="1"/>
</dbReference>
<feature type="transmembrane region" description="Helical" evidence="13">
    <location>
        <begin position="458"/>
        <end position="475"/>
    </location>
</feature>
<sequence length="502" mass="53489">MLPIVPLQDGVTPEVSSGPLAIGIVLAYFAVVIGIGVYFYRKSRESTADFWIAGGSIPLWVQVFAVLSVTASAGSFFGYGGFAYAFGAAFAEFVLVAVAAGGLFMMIFIAAPIRRSGVYTVPDYLRQRYQSSNVRLLAAIIFTIAAWAYLIPQMTAGGITIDFVIPQLSYELGVLVGAIVFALYVSLGGMWAVTWTDFFQGIMMFVLTILPVPLVWAQLGVTGTLDAAMQIDPAFGSTSAPGLMHLGIGLVWILAFLALPQMGQRVLASDSDRTARRSFMYMNILYIFSFTLSIFWVAGAAKVLEPNLANPDYFYYEVLSSYFGPVVQGLGAAGLLSAVMSTTDALLVALSASVSHDIPQSLGFDLDERRETLLGVGVTWAGALTAAVVAFNPPAIIGLMTTLVAGGAASGLFPALGLGTWWKRGNSYGAMASMIVGFGTYGVLLFGNVMPVPYTESLVAIPLGLLTYIGVSLATRRPTGEELAGFMEFHSRESFLESEADD</sequence>
<proteinExistence type="inferred from homology"/>
<keyword evidence="10 13" id="KW-0472">Membrane</keyword>
<feature type="transmembrane region" description="Helical" evidence="13">
    <location>
        <begin position="279"/>
        <end position="298"/>
    </location>
</feature>
<evidence type="ECO:0000256" key="5">
    <source>
        <dbReference type="ARBA" id="ARBA00022692"/>
    </source>
</evidence>
<evidence type="ECO:0000256" key="9">
    <source>
        <dbReference type="ARBA" id="ARBA00023065"/>
    </source>
</evidence>
<feature type="transmembrane region" description="Helical" evidence="13">
    <location>
        <begin position="428"/>
        <end position="446"/>
    </location>
</feature>
<dbReference type="GO" id="GO:0005886">
    <property type="term" value="C:plasma membrane"/>
    <property type="evidence" value="ECO:0007669"/>
    <property type="project" value="UniProtKB-SubCell"/>
</dbReference>
<dbReference type="Proteomes" id="UP001596547">
    <property type="component" value="Unassembled WGS sequence"/>
</dbReference>
<evidence type="ECO:0000256" key="1">
    <source>
        <dbReference type="ARBA" id="ARBA00004651"/>
    </source>
</evidence>
<evidence type="ECO:0000256" key="13">
    <source>
        <dbReference type="SAM" id="Phobius"/>
    </source>
</evidence>
<evidence type="ECO:0000313" key="14">
    <source>
        <dbReference type="EMBL" id="MFC7318632.1"/>
    </source>
</evidence>
<dbReference type="EMBL" id="JBHTBF010000003">
    <property type="protein sequence ID" value="MFC7318632.1"/>
    <property type="molecule type" value="Genomic_DNA"/>
</dbReference>
<feature type="transmembrane region" description="Helical" evidence="13">
    <location>
        <begin position="172"/>
        <end position="194"/>
    </location>
</feature>
<keyword evidence="6" id="KW-0769">Symport</keyword>
<evidence type="ECO:0000256" key="10">
    <source>
        <dbReference type="ARBA" id="ARBA00023136"/>
    </source>
</evidence>
<reference evidence="14 15" key="1">
    <citation type="journal article" date="2019" name="Int. J. Syst. Evol. Microbiol.">
        <title>The Global Catalogue of Microorganisms (GCM) 10K type strain sequencing project: providing services to taxonomists for standard genome sequencing and annotation.</title>
        <authorList>
            <consortium name="The Broad Institute Genomics Platform"/>
            <consortium name="The Broad Institute Genome Sequencing Center for Infectious Disease"/>
            <person name="Wu L."/>
            <person name="Ma J."/>
        </authorList>
    </citation>
    <scope>NUCLEOTIDE SEQUENCE [LARGE SCALE GENOMIC DNA]</scope>
    <source>
        <strain evidence="14 15">PSR21</strain>
    </source>
</reference>
<keyword evidence="4" id="KW-1003">Cell membrane</keyword>
<feature type="transmembrane region" description="Helical" evidence="13">
    <location>
        <begin position="397"/>
        <end position="416"/>
    </location>
</feature>
<keyword evidence="9" id="KW-0406">Ion transport</keyword>
<evidence type="ECO:0000256" key="11">
    <source>
        <dbReference type="ARBA" id="ARBA00023201"/>
    </source>
</evidence>